<evidence type="ECO:0000259" key="2">
    <source>
        <dbReference type="PROSITE" id="PS50940"/>
    </source>
</evidence>
<dbReference type="PROSITE" id="PS50940">
    <property type="entry name" value="CHIT_BIND_II"/>
    <property type="match status" value="1"/>
</dbReference>
<feature type="chain" id="PRO_5044555673" evidence="1">
    <location>
        <begin position="20"/>
        <end position="258"/>
    </location>
</feature>
<dbReference type="InterPro" id="IPR002557">
    <property type="entry name" value="Chitin-bd_dom"/>
</dbReference>
<dbReference type="GO" id="GO:0005576">
    <property type="term" value="C:extracellular region"/>
    <property type="evidence" value="ECO:0007669"/>
    <property type="project" value="InterPro"/>
</dbReference>
<organism evidence="4 5">
    <name type="scientific">Lutzomyia longipalpis</name>
    <name type="common">Sand fly</name>
    <dbReference type="NCBI Taxonomy" id="7200"/>
    <lineage>
        <taxon>Eukaryota</taxon>
        <taxon>Metazoa</taxon>
        <taxon>Ecdysozoa</taxon>
        <taxon>Arthropoda</taxon>
        <taxon>Hexapoda</taxon>
        <taxon>Insecta</taxon>
        <taxon>Pterygota</taxon>
        <taxon>Neoptera</taxon>
        <taxon>Endopterygota</taxon>
        <taxon>Diptera</taxon>
        <taxon>Nematocera</taxon>
        <taxon>Psychodoidea</taxon>
        <taxon>Psychodidae</taxon>
        <taxon>Lutzomyia</taxon>
        <taxon>Lutzomyia</taxon>
    </lineage>
</organism>
<dbReference type="Proteomes" id="UP000092461">
    <property type="component" value="Unassembled WGS sequence"/>
</dbReference>
<reference evidence="5" key="1">
    <citation type="submission" date="2012-05" db="EMBL/GenBank/DDBJ databases">
        <title>Whole Genome Assembly of Lutzomyia longipalpis.</title>
        <authorList>
            <person name="Richards S."/>
            <person name="Qu C."/>
            <person name="Dillon R."/>
            <person name="Worley K."/>
            <person name="Scherer S."/>
            <person name="Batterton M."/>
            <person name="Taylor A."/>
            <person name="Hawes A."/>
            <person name="Hernandez B."/>
            <person name="Kovar C."/>
            <person name="Mandapat C."/>
            <person name="Pham C."/>
            <person name="Qu C."/>
            <person name="Jing C."/>
            <person name="Bess C."/>
            <person name="Bandaranaike D."/>
            <person name="Ngo D."/>
            <person name="Ongeri F."/>
            <person name="Arias F."/>
            <person name="Lara F."/>
            <person name="Weissenberger G."/>
            <person name="Kamau G."/>
            <person name="Han H."/>
            <person name="Shen H."/>
            <person name="Dinh H."/>
            <person name="Khalil I."/>
            <person name="Jones J."/>
            <person name="Shafer J."/>
            <person name="Jayaseelan J."/>
            <person name="Quiroz J."/>
            <person name="Blankenburg K."/>
            <person name="Nguyen L."/>
            <person name="Jackson L."/>
            <person name="Francisco L."/>
            <person name="Tang L.-Y."/>
            <person name="Pu L.-L."/>
            <person name="Perales L."/>
            <person name="Lorensuhewa L."/>
            <person name="Munidasa M."/>
            <person name="Coyle M."/>
            <person name="Taylor M."/>
            <person name="Puazo M."/>
            <person name="Firestine M."/>
            <person name="Scheel M."/>
            <person name="Javaid M."/>
            <person name="Wang M."/>
            <person name="Li M."/>
            <person name="Tabassum N."/>
            <person name="Saada N."/>
            <person name="Osuji N."/>
            <person name="Aqrawi P."/>
            <person name="Fu Q."/>
            <person name="Thornton R."/>
            <person name="Raj R."/>
            <person name="Goodspeed R."/>
            <person name="Mata R."/>
            <person name="Najjar R."/>
            <person name="Gubbala S."/>
            <person name="Lee S."/>
            <person name="Denson S."/>
            <person name="Patil S."/>
            <person name="Macmil S."/>
            <person name="Qi S."/>
            <person name="Matskevitch T."/>
            <person name="Palculict T."/>
            <person name="Mathew T."/>
            <person name="Vee V."/>
            <person name="Velamala V."/>
            <person name="Korchina V."/>
            <person name="Cai W."/>
            <person name="Liu W."/>
            <person name="Dai W."/>
            <person name="Zou X."/>
            <person name="Zhu Y."/>
            <person name="Zhang Y."/>
            <person name="Wu Y.-Q."/>
            <person name="Xin Y."/>
            <person name="Nazarath L."/>
            <person name="Kovar C."/>
            <person name="Han Y."/>
            <person name="Muzny D."/>
            <person name="Gibbs R."/>
        </authorList>
    </citation>
    <scope>NUCLEOTIDE SEQUENCE [LARGE SCALE GENOMIC DNA]</scope>
    <source>
        <strain evidence="5">Jacobina</strain>
    </source>
</reference>
<feature type="domain" description="Chitin-binding type-2" evidence="2">
    <location>
        <begin position="99"/>
        <end position="155"/>
    </location>
</feature>
<dbReference type="AlphaFoldDB" id="A0A1B0GHW7"/>
<dbReference type="InterPro" id="IPR036508">
    <property type="entry name" value="Chitin-bd_dom_sf"/>
</dbReference>
<name>A0A1B0GHW7_LUTLO</name>
<feature type="signal peptide" evidence="1">
    <location>
        <begin position="1"/>
        <end position="19"/>
    </location>
</feature>
<dbReference type="Gene3D" id="2.170.140.10">
    <property type="entry name" value="Chitin binding domain"/>
    <property type="match status" value="1"/>
</dbReference>
<dbReference type="RefSeq" id="XP_055694787.1">
    <property type="nucleotide sequence ID" value="XM_055838812.1"/>
</dbReference>
<keyword evidence="5" id="KW-1185">Reference proteome</keyword>
<sequence length="258" mass="28267">MKGTLVVVLYLICSSFAASSSLFPLLFGSRSTDDLRNVCGDTFGNKCADCFTMLVCLGPSQAPVATQCSYDKPYCDPVLNVCASERPNYSECEGPIPPSFKCPAHEGFYPHPTDCSKYFECHKGQAYNLECPPKYAWTTAGMGCKPNKKTADCGTIKCKSSDHSVPLSNNPSFYGMCNVPGSIDNILVLKCEGKNKVYVADQGCVFVCPAEGLFVDEDSPAFYYECYKPSSKLVFTRKQCTAGRIFNEKQQLCIESTN</sequence>
<dbReference type="Pfam" id="PF01607">
    <property type="entry name" value="CBM_14"/>
    <property type="match status" value="1"/>
</dbReference>
<dbReference type="KEGG" id="lll:129796690"/>
<dbReference type="EnsemblMetazoa" id="LLOJ001879-RA">
    <property type="protein sequence ID" value="LLOJ001879-PA"/>
    <property type="gene ID" value="LLOJ001879"/>
</dbReference>
<dbReference type="SMART" id="SM00494">
    <property type="entry name" value="ChtBD2"/>
    <property type="match status" value="2"/>
</dbReference>
<dbReference type="SUPFAM" id="SSF57625">
    <property type="entry name" value="Invertebrate chitin-binding proteins"/>
    <property type="match status" value="2"/>
</dbReference>
<protein>
    <submittedName>
        <fullName evidence="3">Putative peritrophin-like protein</fullName>
    </submittedName>
</protein>
<keyword evidence="1" id="KW-0732">Signal</keyword>
<reference evidence="4" key="3">
    <citation type="submission" date="2020-05" db="UniProtKB">
        <authorList>
            <consortium name="EnsemblMetazoa"/>
        </authorList>
    </citation>
    <scope>IDENTIFICATION</scope>
    <source>
        <strain evidence="4">Jacobina</strain>
    </source>
</reference>
<dbReference type="VEuPathDB" id="VectorBase:LLOJ001879"/>
<dbReference type="VEuPathDB" id="VectorBase:LLONM1_010932"/>
<evidence type="ECO:0000313" key="4">
    <source>
        <dbReference type="EnsemblMetazoa" id="LLOJ001879-PA"/>
    </source>
</evidence>
<dbReference type="OrthoDB" id="6020543at2759"/>
<evidence type="ECO:0000313" key="3">
    <source>
        <dbReference type="EMBL" id="MBC1175235.1"/>
    </source>
</evidence>
<reference evidence="3" key="2">
    <citation type="journal article" date="2020" name="BMC">
        <title>Leishmania infection induces a limited differential gene expression in the sand fly midgut.</title>
        <authorList>
            <person name="Coutinho-Abreu I.V."/>
            <person name="Serafim T.D."/>
            <person name="Meneses C."/>
            <person name="Kamhawi S."/>
            <person name="Oliveira F."/>
            <person name="Valenzuela J.G."/>
        </authorList>
    </citation>
    <scope>NUCLEOTIDE SEQUENCE</scope>
    <source>
        <strain evidence="3">Jacobina</strain>
        <tissue evidence="3">Midgut</tissue>
    </source>
</reference>
<accession>A0A1B0GHW7</accession>
<evidence type="ECO:0000256" key="1">
    <source>
        <dbReference type="SAM" id="SignalP"/>
    </source>
</evidence>
<dbReference type="GeneID" id="129796690"/>
<dbReference type="GO" id="GO:0008061">
    <property type="term" value="F:chitin binding"/>
    <property type="evidence" value="ECO:0007669"/>
    <property type="project" value="InterPro"/>
</dbReference>
<dbReference type="EMBL" id="GITU01006532">
    <property type="protein sequence ID" value="MBC1175235.1"/>
    <property type="molecule type" value="Transcribed_RNA"/>
</dbReference>
<proteinExistence type="predicted"/>
<dbReference type="EMBL" id="AJWK01006292">
    <property type="status" value="NOT_ANNOTATED_CDS"/>
    <property type="molecule type" value="Genomic_DNA"/>
</dbReference>
<evidence type="ECO:0000313" key="5">
    <source>
        <dbReference type="Proteomes" id="UP000092461"/>
    </source>
</evidence>